<dbReference type="Gene3D" id="3.40.50.1220">
    <property type="entry name" value="TPP-binding domain"/>
    <property type="match status" value="1"/>
</dbReference>
<dbReference type="PANTHER" id="PTHR42981:SF2">
    <property type="entry name" value="PYRUVATE DEHYDROGENASE [UBIQUINONE]"/>
    <property type="match status" value="1"/>
</dbReference>
<dbReference type="InterPro" id="IPR011766">
    <property type="entry name" value="TPP_enzyme_TPP-bd"/>
</dbReference>
<dbReference type="CDD" id="cd02014">
    <property type="entry name" value="TPP_POX"/>
    <property type="match status" value="1"/>
</dbReference>
<evidence type="ECO:0000256" key="2">
    <source>
        <dbReference type="ARBA" id="ARBA00023052"/>
    </source>
</evidence>
<dbReference type="SUPFAM" id="SSF52518">
    <property type="entry name" value="Thiamin diphosphate-binding fold (THDP-binding)"/>
    <property type="match status" value="2"/>
</dbReference>
<gene>
    <name evidence="8" type="ORF">TMUPMC115_0651</name>
</gene>
<feature type="domain" description="Thiamine pyrophosphate enzyme TPP-binding" evidence="6">
    <location>
        <begin position="388"/>
        <end position="536"/>
    </location>
</feature>
<dbReference type="RefSeq" id="WP_038025651.1">
    <property type="nucleotide sequence ID" value="NZ_JPVU01000068.1"/>
</dbReference>
<sequence>MTNQKIDGWVAGLKVLEEWGVNDVFGIPAGSLNSLMDALEKEQDNINFIQVRHEETGAQGAAMYAKFNDKLGVCIGSAGPGATHLYNGLYDAKFDHVPVLAILGQRALRESNMDAFQEMNQNPLFNDVAVYNRRVAYPEQLPKVLDEGIRAAIANKGVAAVEVPVDFGWEQLDTATRYSSAEDYRDFPELGLNETDIDAAVEALSNAKRPVIYARKGTRGHSEDVIALSRKIKAPVAITGINFDDYNYEFDALLGSAHRVGWKPANEAFEEADAVLFAGSNFPFAEITGKFDHVDKFIQVDIDQQKLGKRHFADVAILGDAATAIRAITDKIDEKEDNGWYQANIDNAANWKAYMQKLENKTSGPLQLYQVFKAINDVSKENAAYSIDVGNTTQTSIRHLHMTPKNLWRTSEVFATMGNGLPGALAAKLGQPNRQVWNLSGDGGFSMAMQDVVTAVKYNLPSIHVIFTNERFGFIRDEQEDTNDNYYGVDITDVDFAAIAKAQGAVGYTVTEISQLEDVFAKAKADEEAGRVVLIDAKITEERPLPVEELKLDPYFFSKNEVDEFKSRYEAEELQPFSHYLEEHGLEVEQHNR</sequence>
<dbReference type="Gene3D" id="1.10.10.940">
    <property type="match status" value="1"/>
</dbReference>
<dbReference type="InterPro" id="IPR012000">
    <property type="entry name" value="Thiamin_PyroP_enz_cen_dom"/>
</dbReference>
<dbReference type="PATRIC" id="fig|1302649.3.peg.657"/>
<evidence type="ECO:0000313" key="8">
    <source>
        <dbReference type="EMBL" id="KFN92969.1"/>
    </source>
</evidence>
<keyword evidence="8" id="KW-0560">Oxidoreductase</keyword>
<evidence type="ECO:0000259" key="7">
    <source>
        <dbReference type="Pfam" id="PF02776"/>
    </source>
</evidence>
<dbReference type="Pfam" id="PF02775">
    <property type="entry name" value="TPP_enzyme_C"/>
    <property type="match status" value="1"/>
</dbReference>
<dbReference type="InterPro" id="IPR029061">
    <property type="entry name" value="THDP-binding"/>
</dbReference>
<dbReference type="InterPro" id="IPR029035">
    <property type="entry name" value="DHS-like_NAD/FAD-binding_dom"/>
</dbReference>
<evidence type="ECO:0000259" key="5">
    <source>
        <dbReference type="Pfam" id="PF00205"/>
    </source>
</evidence>
<name>A0A091C7T5_9ENTE</name>
<dbReference type="GO" id="GO:0000287">
    <property type="term" value="F:magnesium ion binding"/>
    <property type="evidence" value="ECO:0007669"/>
    <property type="project" value="InterPro"/>
</dbReference>
<dbReference type="EMBL" id="JPVU01000068">
    <property type="protein sequence ID" value="KFN92969.1"/>
    <property type="molecule type" value="Genomic_DNA"/>
</dbReference>
<evidence type="ECO:0000256" key="3">
    <source>
        <dbReference type="NCBIfam" id="TIGR02720"/>
    </source>
</evidence>
<evidence type="ECO:0000313" key="9">
    <source>
        <dbReference type="Proteomes" id="UP000029380"/>
    </source>
</evidence>
<dbReference type="InterPro" id="IPR047210">
    <property type="entry name" value="TPP_PYR_POXB-like"/>
</dbReference>
<dbReference type="AlphaFoldDB" id="A0A091C7T5"/>
<comment type="caution">
    <text evidence="8">The sequence shown here is derived from an EMBL/GenBank/DDBJ whole genome shotgun (WGS) entry which is preliminary data.</text>
</comment>
<proteinExistence type="inferred from homology"/>
<accession>A0A091C7T5</accession>
<dbReference type="InterPro" id="IPR014092">
    <property type="entry name" value="Pyruvate_oxidase"/>
</dbReference>
<protein>
    <recommendedName>
        <fullName evidence="3">Pyruvate oxidase</fullName>
        <ecNumber evidence="3">1.2.3.3</ecNumber>
    </recommendedName>
</protein>
<organism evidence="8 9">
    <name type="scientific">Tetragenococcus muriaticus PMC-11-5</name>
    <dbReference type="NCBI Taxonomy" id="1302649"/>
    <lineage>
        <taxon>Bacteria</taxon>
        <taxon>Bacillati</taxon>
        <taxon>Bacillota</taxon>
        <taxon>Bacilli</taxon>
        <taxon>Lactobacillales</taxon>
        <taxon>Enterococcaceae</taxon>
        <taxon>Tetragenococcus</taxon>
    </lineage>
</organism>
<dbReference type="NCBIfam" id="TIGR02720">
    <property type="entry name" value="pyruv_oxi_spxB"/>
    <property type="match status" value="1"/>
</dbReference>
<dbReference type="InterPro" id="IPR047211">
    <property type="entry name" value="POXB-like"/>
</dbReference>
<dbReference type="PROSITE" id="PS00187">
    <property type="entry name" value="TPP_ENZYMES"/>
    <property type="match status" value="1"/>
</dbReference>
<dbReference type="OrthoDB" id="4494979at2"/>
<comment type="similarity">
    <text evidence="1 4">Belongs to the TPP enzyme family.</text>
</comment>
<feature type="domain" description="Thiamine pyrophosphate enzyme N-terminal TPP-binding" evidence="7">
    <location>
        <begin position="14"/>
        <end position="122"/>
    </location>
</feature>
<dbReference type="GO" id="GO:0030976">
    <property type="term" value="F:thiamine pyrophosphate binding"/>
    <property type="evidence" value="ECO:0007669"/>
    <property type="project" value="InterPro"/>
</dbReference>
<dbReference type="Proteomes" id="UP000029380">
    <property type="component" value="Unassembled WGS sequence"/>
</dbReference>
<dbReference type="PANTHER" id="PTHR42981">
    <property type="entry name" value="PYRUVATE DEHYDROGENASE [UBIQUINONE]"/>
    <property type="match status" value="1"/>
</dbReference>
<evidence type="ECO:0000259" key="6">
    <source>
        <dbReference type="Pfam" id="PF02775"/>
    </source>
</evidence>
<dbReference type="InterPro" id="IPR047212">
    <property type="entry name" value="TPP_POXB-like"/>
</dbReference>
<dbReference type="SUPFAM" id="SSF52467">
    <property type="entry name" value="DHS-like NAD/FAD-binding domain"/>
    <property type="match status" value="1"/>
</dbReference>
<reference evidence="8 9" key="1">
    <citation type="submission" date="2014-08" db="EMBL/GenBank/DDBJ databases">
        <title>Genome sequence of Tetragenococcus muriaticus.</title>
        <authorList>
            <person name="Chuea-nongthon C."/>
            <person name="Rodtong S."/>
            <person name="Yongsawatdigul J."/>
            <person name="Steele J.L."/>
            <person name="Liu X.-y."/>
            <person name="Speers J."/>
            <person name="Glasner J.D."/>
            <person name="Neeno-Eckwall E.C."/>
        </authorList>
    </citation>
    <scope>NUCLEOTIDE SEQUENCE [LARGE SCALE GENOMIC DNA]</scope>
    <source>
        <strain evidence="8 9">PMC-11-5</strain>
    </source>
</reference>
<dbReference type="Pfam" id="PF02776">
    <property type="entry name" value="TPP_enzyme_N"/>
    <property type="match status" value="1"/>
</dbReference>
<evidence type="ECO:0000256" key="1">
    <source>
        <dbReference type="ARBA" id="ARBA00007812"/>
    </source>
</evidence>
<dbReference type="Pfam" id="PF00205">
    <property type="entry name" value="TPP_enzyme_M"/>
    <property type="match status" value="1"/>
</dbReference>
<dbReference type="InterPro" id="IPR000399">
    <property type="entry name" value="TPP-bd_CS"/>
</dbReference>
<feature type="domain" description="Thiamine pyrophosphate enzyme central" evidence="5">
    <location>
        <begin position="197"/>
        <end position="328"/>
    </location>
</feature>
<dbReference type="CDD" id="cd07039">
    <property type="entry name" value="TPP_PYR_POX"/>
    <property type="match status" value="1"/>
</dbReference>
<dbReference type="Gene3D" id="3.40.50.970">
    <property type="match status" value="2"/>
</dbReference>
<dbReference type="GO" id="GO:0047112">
    <property type="term" value="F:pyruvate oxidase activity"/>
    <property type="evidence" value="ECO:0007669"/>
    <property type="project" value="UniProtKB-UniRule"/>
</dbReference>
<keyword evidence="8" id="KW-0670">Pyruvate</keyword>
<dbReference type="EC" id="1.2.3.3" evidence="3"/>
<evidence type="ECO:0000256" key="4">
    <source>
        <dbReference type="RuleBase" id="RU362132"/>
    </source>
</evidence>
<dbReference type="InterPro" id="IPR012001">
    <property type="entry name" value="Thiamin_PyroP_enz_TPP-bd_dom"/>
</dbReference>
<keyword evidence="2 4" id="KW-0786">Thiamine pyrophosphate</keyword>